<gene>
    <name evidence="7" type="ORF">BN1051_00796</name>
</gene>
<evidence type="ECO:0000256" key="1">
    <source>
        <dbReference type="ARBA" id="ARBA00004141"/>
    </source>
</evidence>
<evidence type="ECO:0000256" key="4">
    <source>
        <dbReference type="ARBA" id="ARBA00023136"/>
    </source>
</evidence>
<evidence type="ECO:0000313" key="7">
    <source>
        <dbReference type="EMBL" id="CEA07482.1"/>
    </source>
</evidence>
<dbReference type="InterPro" id="IPR010432">
    <property type="entry name" value="RDD"/>
</dbReference>
<dbReference type="PANTHER" id="PTHR38480">
    <property type="entry name" value="SLR0254 PROTEIN"/>
    <property type="match status" value="1"/>
</dbReference>
<dbReference type="PATRIC" id="fig|1461584.3.peg.786"/>
<evidence type="ECO:0000256" key="2">
    <source>
        <dbReference type="ARBA" id="ARBA00022692"/>
    </source>
</evidence>
<keyword evidence="2 5" id="KW-0812">Transmembrane</keyword>
<sequence length="265" mass="28646">MGSVVTGEAVVLELRPASFGARMLGAAIDVAVQVLLLVLLLALMSPLLDRLDPAAAQAALMLTVVGVFLLVPVAVETLTRGRSLGRLALGLRIVRDDGGAVRFRHAFIRALVGILEIYLTLGSVAFLAAVFNERSKRVGDMLAGTYSLRDRVAAQRPAPLHTPVELQPWAALADLGRLPDGLARRIHRFLMQAPRMAPASRAALGTALATEAAAYTAPPPPPQTHPEAFLLALLSERRNRDLHRLAGRRQRSEVLAQRLHRLPFE</sequence>
<reference evidence="7" key="1">
    <citation type="submission" date="2014-07" db="EMBL/GenBank/DDBJ databases">
        <authorList>
            <person name="Urmite Genomes Urmite Genomes"/>
        </authorList>
    </citation>
    <scope>NUCLEOTIDE SEQUENCE</scope>
    <source>
        <strain evidence="7">11W110_air</strain>
    </source>
</reference>
<feature type="transmembrane region" description="Helical" evidence="5">
    <location>
        <begin position="20"/>
        <end position="43"/>
    </location>
</feature>
<evidence type="ECO:0000256" key="5">
    <source>
        <dbReference type="SAM" id="Phobius"/>
    </source>
</evidence>
<name>A0A078MPZ1_9MICC</name>
<accession>A0A078MPZ1</accession>
<feature type="domain" description="RDD" evidence="6">
    <location>
        <begin position="17"/>
        <end position="144"/>
    </location>
</feature>
<keyword evidence="4 5" id="KW-0472">Membrane</keyword>
<protein>
    <submittedName>
        <fullName evidence="7">RDD family protein</fullName>
    </submittedName>
</protein>
<feature type="transmembrane region" description="Helical" evidence="5">
    <location>
        <begin position="55"/>
        <end position="75"/>
    </location>
</feature>
<dbReference type="AlphaFoldDB" id="A0A078MPZ1"/>
<keyword evidence="3 5" id="KW-1133">Transmembrane helix</keyword>
<comment type="subcellular location">
    <subcellularLocation>
        <location evidence="1">Membrane</location>
        <topology evidence="1">Multi-pass membrane protein</topology>
    </subcellularLocation>
</comment>
<dbReference type="PANTHER" id="PTHR38480:SF1">
    <property type="entry name" value="SLR0254 PROTEIN"/>
    <property type="match status" value="1"/>
</dbReference>
<feature type="transmembrane region" description="Helical" evidence="5">
    <location>
        <begin position="106"/>
        <end position="131"/>
    </location>
</feature>
<dbReference type="Pfam" id="PF06271">
    <property type="entry name" value="RDD"/>
    <property type="match status" value="1"/>
</dbReference>
<evidence type="ECO:0000259" key="6">
    <source>
        <dbReference type="Pfam" id="PF06271"/>
    </source>
</evidence>
<organism evidence="7">
    <name type="scientific">Arthrobacter saudimassiliensis</name>
    <dbReference type="NCBI Taxonomy" id="1461584"/>
    <lineage>
        <taxon>Bacteria</taxon>
        <taxon>Bacillati</taxon>
        <taxon>Actinomycetota</taxon>
        <taxon>Actinomycetes</taxon>
        <taxon>Micrococcales</taxon>
        <taxon>Micrococcaceae</taxon>
        <taxon>Arthrobacter</taxon>
    </lineage>
</organism>
<proteinExistence type="predicted"/>
<evidence type="ECO:0000256" key="3">
    <source>
        <dbReference type="ARBA" id="ARBA00022989"/>
    </source>
</evidence>
<dbReference type="EMBL" id="LN483070">
    <property type="protein sequence ID" value="CEA07482.1"/>
    <property type="molecule type" value="Genomic_DNA"/>
</dbReference>
<dbReference type="GO" id="GO:0016020">
    <property type="term" value="C:membrane"/>
    <property type="evidence" value="ECO:0007669"/>
    <property type="project" value="UniProtKB-SubCell"/>
</dbReference>